<feature type="domain" description="LIM zinc-binding" evidence="6">
    <location>
        <begin position="190"/>
        <end position="254"/>
    </location>
</feature>
<dbReference type="FunFam" id="2.10.110.10:FF:000005">
    <property type="entry name" value="Testin isoform 1"/>
    <property type="match status" value="1"/>
</dbReference>
<dbReference type="EMBL" id="JBJQND010000015">
    <property type="protein sequence ID" value="KAL3852325.1"/>
    <property type="molecule type" value="Genomic_DNA"/>
</dbReference>
<dbReference type="PROSITE" id="PS50023">
    <property type="entry name" value="LIM_DOMAIN_2"/>
    <property type="match status" value="2"/>
</dbReference>
<dbReference type="PROSITE" id="PS00478">
    <property type="entry name" value="LIM_DOMAIN_1"/>
    <property type="match status" value="1"/>
</dbReference>
<dbReference type="SMART" id="SM00132">
    <property type="entry name" value="LIM"/>
    <property type="match status" value="3"/>
</dbReference>
<dbReference type="Proteomes" id="UP001634394">
    <property type="component" value="Unassembled WGS sequence"/>
</dbReference>
<dbReference type="CDD" id="cd09340">
    <property type="entry name" value="LIM1_Testin_like"/>
    <property type="match status" value="1"/>
</dbReference>
<feature type="domain" description="LIM zinc-binding" evidence="6">
    <location>
        <begin position="255"/>
        <end position="315"/>
    </location>
</feature>
<reference evidence="8 9" key="1">
    <citation type="submission" date="2024-11" db="EMBL/GenBank/DDBJ databases">
        <title>Chromosome-level genome assembly of the freshwater bivalve Anodonta woodiana.</title>
        <authorList>
            <person name="Chen X."/>
        </authorList>
    </citation>
    <scope>NUCLEOTIDE SEQUENCE [LARGE SCALE GENOMIC DNA]</scope>
    <source>
        <strain evidence="8">MN2024</strain>
        <tissue evidence="8">Gills</tissue>
    </source>
</reference>
<keyword evidence="3 5" id="KW-0862">Zinc</keyword>
<dbReference type="InterPro" id="IPR001781">
    <property type="entry name" value="Znf_LIM"/>
</dbReference>
<proteinExistence type="predicted"/>
<evidence type="ECO:0000256" key="3">
    <source>
        <dbReference type="ARBA" id="ARBA00022833"/>
    </source>
</evidence>
<feature type="domain" description="PET" evidence="7">
    <location>
        <begin position="85"/>
        <end position="189"/>
    </location>
</feature>
<dbReference type="Pfam" id="PF06297">
    <property type="entry name" value="PET"/>
    <property type="match status" value="1"/>
</dbReference>
<dbReference type="AlphaFoldDB" id="A0ABD3UVL7"/>
<keyword evidence="4 5" id="KW-0440">LIM domain</keyword>
<dbReference type="SUPFAM" id="SSF57716">
    <property type="entry name" value="Glucocorticoid receptor-like (DNA-binding domain)"/>
    <property type="match status" value="2"/>
</dbReference>
<evidence type="ECO:0000313" key="9">
    <source>
        <dbReference type="Proteomes" id="UP001634394"/>
    </source>
</evidence>
<name>A0ABD3UVL7_SINWO</name>
<sequence length="390" mass="44939">MATAVDLVNNHQHPTSPTNCRPKCLKCGDRCPGLDLHYWRKICKHCRCSREDHELQDDSDSEKQPINFLFDSHHEDPDLSSRLQRLDFDDPSAPSQILTPENDIVIHRIISENLRSQTYISMLPRDKQLFASRLRRRQLQKQLPLHDLHPKFCDNLSGKELQKFHKFATKRKTRAAGIGSIGEIPESGTYVCHRCKSKMEPGSFAMVTGRMGPDVRWHPGCFTCATCKELLVDNICFYKHGDIYCGRHYADLIYPRCSACDEIIFAREYTQAENQSWHVKHFCCWYCDAPLAGQRYIAQQTNPYCIRCFDRLYSKVCSTCGNTITADSPGLSHGEHHWHACPHCFSCHTCGKNLINQQFLLKEGKLFCSVDCKQQFLSFPSKEHPKHHHA</sequence>
<accession>A0ABD3UVL7</accession>
<dbReference type="PANTHER" id="PTHR24211">
    <property type="entry name" value="LIM DOMAIN-CONTAINING PROTEIN"/>
    <property type="match status" value="1"/>
</dbReference>
<dbReference type="CDD" id="cd09341">
    <property type="entry name" value="LIM2_Testin_like"/>
    <property type="match status" value="1"/>
</dbReference>
<evidence type="ECO:0000313" key="8">
    <source>
        <dbReference type="EMBL" id="KAL3852325.1"/>
    </source>
</evidence>
<dbReference type="GO" id="GO:0046872">
    <property type="term" value="F:metal ion binding"/>
    <property type="evidence" value="ECO:0007669"/>
    <property type="project" value="UniProtKB-KW"/>
</dbReference>
<evidence type="ECO:0000259" key="6">
    <source>
        <dbReference type="PROSITE" id="PS50023"/>
    </source>
</evidence>
<evidence type="ECO:0000256" key="2">
    <source>
        <dbReference type="ARBA" id="ARBA00022737"/>
    </source>
</evidence>
<keyword evidence="1 5" id="KW-0479">Metal-binding</keyword>
<gene>
    <name evidence="8" type="ORF">ACJMK2_015982</name>
</gene>
<dbReference type="InterPro" id="IPR047120">
    <property type="entry name" value="Pk/Esn/Tes"/>
</dbReference>
<dbReference type="PROSITE" id="PS51303">
    <property type="entry name" value="PET"/>
    <property type="match status" value="1"/>
</dbReference>
<protein>
    <submittedName>
        <fullName evidence="8">Uncharacterized protein</fullName>
    </submittedName>
</protein>
<dbReference type="PANTHER" id="PTHR24211:SF22">
    <property type="entry name" value="TESTIN"/>
    <property type="match status" value="1"/>
</dbReference>
<organism evidence="8 9">
    <name type="scientific">Sinanodonta woodiana</name>
    <name type="common">Chinese pond mussel</name>
    <name type="synonym">Anodonta woodiana</name>
    <dbReference type="NCBI Taxonomy" id="1069815"/>
    <lineage>
        <taxon>Eukaryota</taxon>
        <taxon>Metazoa</taxon>
        <taxon>Spiralia</taxon>
        <taxon>Lophotrochozoa</taxon>
        <taxon>Mollusca</taxon>
        <taxon>Bivalvia</taxon>
        <taxon>Autobranchia</taxon>
        <taxon>Heteroconchia</taxon>
        <taxon>Palaeoheterodonta</taxon>
        <taxon>Unionida</taxon>
        <taxon>Unionoidea</taxon>
        <taxon>Unionidae</taxon>
        <taxon>Unioninae</taxon>
        <taxon>Sinanodonta</taxon>
    </lineage>
</organism>
<evidence type="ECO:0000259" key="7">
    <source>
        <dbReference type="PROSITE" id="PS51303"/>
    </source>
</evidence>
<dbReference type="Pfam" id="PF00412">
    <property type="entry name" value="LIM"/>
    <property type="match status" value="3"/>
</dbReference>
<dbReference type="Gene3D" id="2.10.110.10">
    <property type="entry name" value="Cysteine Rich Protein"/>
    <property type="match status" value="3"/>
</dbReference>
<comment type="caution">
    <text evidence="8">The sequence shown here is derived from an EMBL/GenBank/DDBJ whole genome shotgun (WGS) entry which is preliminary data.</text>
</comment>
<evidence type="ECO:0000256" key="1">
    <source>
        <dbReference type="ARBA" id="ARBA00022723"/>
    </source>
</evidence>
<evidence type="ECO:0000256" key="4">
    <source>
        <dbReference type="ARBA" id="ARBA00023038"/>
    </source>
</evidence>
<keyword evidence="9" id="KW-1185">Reference proteome</keyword>
<dbReference type="InterPro" id="IPR010442">
    <property type="entry name" value="PET_domain"/>
</dbReference>
<evidence type="ECO:0000256" key="5">
    <source>
        <dbReference type="PROSITE-ProRule" id="PRU00125"/>
    </source>
</evidence>
<keyword evidence="2" id="KW-0677">Repeat</keyword>